<comment type="caution">
    <text evidence="1">The sequence shown here is derived from an EMBL/GenBank/DDBJ whole genome shotgun (WGS) entry which is preliminary data.</text>
</comment>
<name>A0ACC2SYM1_9FUNG</name>
<reference evidence="1" key="1">
    <citation type="submission" date="2022-04" db="EMBL/GenBank/DDBJ databases">
        <title>Genome of the entomopathogenic fungus Entomophthora muscae.</title>
        <authorList>
            <person name="Elya C."/>
            <person name="Lovett B.R."/>
            <person name="Lee E."/>
            <person name="Macias A.M."/>
            <person name="Hajek A.E."/>
            <person name="De Bivort B.L."/>
            <person name="Kasson M.T."/>
            <person name="De Fine Licht H.H."/>
            <person name="Stajich J.E."/>
        </authorList>
    </citation>
    <scope>NUCLEOTIDE SEQUENCE</scope>
    <source>
        <strain evidence="1">Berkeley</strain>
    </source>
</reference>
<organism evidence="1 2">
    <name type="scientific">Entomophthora muscae</name>
    <dbReference type="NCBI Taxonomy" id="34485"/>
    <lineage>
        <taxon>Eukaryota</taxon>
        <taxon>Fungi</taxon>
        <taxon>Fungi incertae sedis</taxon>
        <taxon>Zoopagomycota</taxon>
        <taxon>Entomophthoromycotina</taxon>
        <taxon>Entomophthoromycetes</taxon>
        <taxon>Entomophthorales</taxon>
        <taxon>Entomophthoraceae</taxon>
        <taxon>Entomophthora</taxon>
    </lineage>
</organism>
<sequence length="261" mass="29013">MRGSNNSPHEDPLQRISINSLCNPLDLGEREHDLDVELAAEALGNLRHSIGIHGPWSELSDQPNPEHFLNRVSNIPIVNSALRAYEQSKANSFVVKYGAETVRALPVINKLEPQLGQPMISLAVNWIRHYSSFMDPSSSANYLDESPNLHSGTPIRFSHEDDGELRNRRVAELCSNGHNGTMFPQQSSCMTSRPPSRSRWQQVVLEAGVTAGAGVAYASAHIGRQIQLLTNYIASMSDHPHLLLLLLFLQLQTSWPPSRKK</sequence>
<gene>
    <name evidence="1" type="primary">OPI1_3</name>
    <name evidence="1" type="ORF">DSO57_1038732</name>
</gene>
<evidence type="ECO:0000313" key="1">
    <source>
        <dbReference type="EMBL" id="KAJ9067478.1"/>
    </source>
</evidence>
<accession>A0ACC2SYM1</accession>
<evidence type="ECO:0000313" key="2">
    <source>
        <dbReference type="Proteomes" id="UP001165960"/>
    </source>
</evidence>
<protein>
    <submittedName>
        <fullName evidence="1">Transcriptional regulator opi1</fullName>
    </submittedName>
</protein>
<dbReference type="EMBL" id="QTSX02004074">
    <property type="protein sequence ID" value="KAJ9067478.1"/>
    <property type="molecule type" value="Genomic_DNA"/>
</dbReference>
<dbReference type="Proteomes" id="UP001165960">
    <property type="component" value="Unassembled WGS sequence"/>
</dbReference>
<proteinExistence type="predicted"/>
<keyword evidence="2" id="KW-1185">Reference proteome</keyword>